<reference evidence="2 3" key="1">
    <citation type="submission" date="2021-10" db="EMBL/GenBank/DDBJ databases">
        <title>Anaerobic single-cell dispensing facilitates the cultivation of human gut bacteria.</title>
        <authorList>
            <person name="Afrizal A."/>
        </authorList>
    </citation>
    <scope>NUCLEOTIDE SEQUENCE [LARGE SCALE GENOMIC DNA]</scope>
    <source>
        <strain evidence="2 3">CLA-AA-H276</strain>
    </source>
</reference>
<organism evidence="2 3">
    <name type="scientific">Hominiventricola filiformis</name>
    <dbReference type="NCBI Taxonomy" id="2885352"/>
    <lineage>
        <taxon>Bacteria</taxon>
        <taxon>Bacillati</taxon>
        <taxon>Bacillota</taxon>
        <taxon>Clostridia</taxon>
        <taxon>Lachnospirales</taxon>
        <taxon>Lachnospiraceae</taxon>
        <taxon>Hominiventricola</taxon>
    </lineage>
</organism>
<proteinExistence type="predicted"/>
<dbReference type="RefSeq" id="WP_308458732.1">
    <property type="nucleotide sequence ID" value="NZ_JAJEPS010000002.1"/>
</dbReference>
<keyword evidence="3" id="KW-1185">Reference proteome</keyword>
<dbReference type="AlphaFoldDB" id="A0AAE3A5R9"/>
<feature type="compositionally biased region" description="Basic and acidic residues" evidence="1">
    <location>
        <begin position="30"/>
        <end position="43"/>
    </location>
</feature>
<accession>A0AAE3A5R9</accession>
<name>A0AAE3A5R9_9FIRM</name>
<feature type="region of interest" description="Disordered" evidence="1">
    <location>
        <begin position="1"/>
        <end position="57"/>
    </location>
</feature>
<sequence length="157" mass="17240">MAGKQEKTPEERRATREKQNANLITPQELNARKTPEERREQARKAGIASGEARRRRKTAKEIYETLLNKEASAGLRSGLGLEEGATNYEVMLAQMMIQGQQGNVKAATFVRDTAGDMPTTKVQADVGMTDADRALLAKVGARLGHDTDSENEPEDAE</sequence>
<protein>
    <submittedName>
        <fullName evidence="2">Uncharacterized protein</fullName>
    </submittedName>
</protein>
<dbReference type="Proteomes" id="UP001198220">
    <property type="component" value="Unassembled WGS sequence"/>
</dbReference>
<gene>
    <name evidence="2" type="ORF">LKD36_03675</name>
</gene>
<feature type="compositionally biased region" description="Basic and acidic residues" evidence="1">
    <location>
        <begin position="1"/>
        <end position="19"/>
    </location>
</feature>
<dbReference type="EMBL" id="JAJEPS010000002">
    <property type="protein sequence ID" value="MCC2125277.1"/>
    <property type="molecule type" value="Genomic_DNA"/>
</dbReference>
<evidence type="ECO:0000313" key="2">
    <source>
        <dbReference type="EMBL" id="MCC2125277.1"/>
    </source>
</evidence>
<comment type="caution">
    <text evidence="2">The sequence shown here is derived from an EMBL/GenBank/DDBJ whole genome shotgun (WGS) entry which is preliminary data.</text>
</comment>
<evidence type="ECO:0000313" key="3">
    <source>
        <dbReference type="Proteomes" id="UP001198220"/>
    </source>
</evidence>
<evidence type="ECO:0000256" key="1">
    <source>
        <dbReference type="SAM" id="MobiDB-lite"/>
    </source>
</evidence>